<organism evidence="4 5">
    <name type="scientific">Igneacidithiobacillus copahuensis</name>
    <dbReference type="NCBI Taxonomy" id="2724909"/>
    <lineage>
        <taxon>Bacteria</taxon>
        <taxon>Pseudomonadati</taxon>
        <taxon>Pseudomonadota</taxon>
        <taxon>Acidithiobacillia</taxon>
        <taxon>Acidithiobacillales</taxon>
        <taxon>Acidithiobacillaceae</taxon>
        <taxon>Igneacidithiobacillus</taxon>
    </lineage>
</organism>
<dbReference type="EMBL" id="JAAXYO010000152">
    <property type="protein sequence ID" value="MBU2788468.1"/>
    <property type="molecule type" value="Genomic_DNA"/>
</dbReference>
<dbReference type="SUPFAM" id="SSF55785">
    <property type="entry name" value="PYP-like sensor domain (PAS domain)"/>
    <property type="match status" value="1"/>
</dbReference>
<dbReference type="InterPro" id="IPR052163">
    <property type="entry name" value="DGC-Regulatory_Protein"/>
</dbReference>
<dbReference type="PROSITE" id="PS50887">
    <property type="entry name" value="GGDEF"/>
    <property type="match status" value="1"/>
</dbReference>
<dbReference type="Gene3D" id="3.30.450.40">
    <property type="match status" value="1"/>
</dbReference>
<evidence type="ECO:0000259" key="2">
    <source>
        <dbReference type="PROSITE" id="PS50113"/>
    </source>
</evidence>
<evidence type="ECO:0000313" key="4">
    <source>
        <dbReference type="EMBL" id="MBU2788468.1"/>
    </source>
</evidence>
<dbReference type="CDD" id="cd01949">
    <property type="entry name" value="GGDEF"/>
    <property type="match status" value="1"/>
</dbReference>
<dbReference type="Pfam" id="PF00990">
    <property type="entry name" value="GGDEF"/>
    <property type="match status" value="1"/>
</dbReference>
<dbReference type="InterPro" id="IPR000160">
    <property type="entry name" value="GGDEF_dom"/>
</dbReference>
<feature type="domain" description="GGDEF" evidence="3">
    <location>
        <begin position="360"/>
        <end position="497"/>
    </location>
</feature>
<dbReference type="SMART" id="SM00086">
    <property type="entry name" value="PAC"/>
    <property type="match status" value="1"/>
</dbReference>
<dbReference type="InterPro" id="IPR035965">
    <property type="entry name" value="PAS-like_dom_sf"/>
</dbReference>
<dbReference type="Proteomes" id="UP001197378">
    <property type="component" value="Unassembled WGS sequence"/>
</dbReference>
<dbReference type="InterPro" id="IPR000014">
    <property type="entry name" value="PAS"/>
</dbReference>
<dbReference type="FunFam" id="3.30.70.270:FF:000001">
    <property type="entry name" value="Diguanylate cyclase domain protein"/>
    <property type="match status" value="1"/>
</dbReference>
<evidence type="ECO:0000313" key="5">
    <source>
        <dbReference type="Proteomes" id="UP001197378"/>
    </source>
</evidence>
<dbReference type="SUPFAM" id="SSF55073">
    <property type="entry name" value="Nucleotide cyclase"/>
    <property type="match status" value="1"/>
</dbReference>
<evidence type="ECO:0000259" key="1">
    <source>
        <dbReference type="PROSITE" id="PS50112"/>
    </source>
</evidence>
<proteinExistence type="predicted"/>
<name>A0AAE2YR80_9PROT</name>
<protein>
    <submittedName>
        <fullName evidence="4">Diguanylate cyclase</fullName>
    </submittedName>
</protein>
<keyword evidence="5" id="KW-1185">Reference proteome</keyword>
<dbReference type="PANTHER" id="PTHR46663:SF3">
    <property type="entry name" value="SLL0267 PROTEIN"/>
    <property type="match status" value="1"/>
</dbReference>
<dbReference type="SUPFAM" id="SSF55781">
    <property type="entry name" value="GAF domain-like"/>
    <property type="match status" value="1"/>
</dbReference>
<dbReference type="InterPro" id="IPR029016">
    <property type="entry name" value="GAF-like_dom_sf"/>
</dbReference>
<dbReference type="PROSITE" id="PS50113">
    <property type="entry name" value="PAC"/>
    <property type="match status" value="1"/>
</dbReference>
<dbReference type="SMART" id="SM00267">
    <property type="entry name" value="GGDEF"/>
    <property type="match status" value="1"/>
</dbReference>
<accession>A0AAE2YR80</accession>
<dbReference type="PROSITE" id="PS50112">
    <property type="entry name" value="PAS"/>
    <property type="match status" value="1"/>
</dbReference>
<gene>
    <name evidence="4" type="ORF">HFQ13_09715</name>
</gene>
<evidence type="ECO:0000259" key="3">
    <source>
        <dbReference type="PROSITE" id="PS50887"/>
    </source>
</evidence>
<dbReference type="InterPro" id="IPR003018">
    <property type="entry name" value="GAF"/>
</dbReference>
<dbReference type="InterPro" id="IPR001610">
    <property type="entry name" value="PAC"/>
</dbReference>
<reference evidence="4" key="1">
    <citation type="journal article" date="2021" name="ISME J.">
        <title>Genomic evolution of the class Acidithiobacillia: deep-branching Proteobacteria living in extreme acidic conditions.</title>
        <authorList>
            <person name="Moya-Beltran A."/>
            <person name="Beard S."/>
            <person name="Rojas-Villalobos C."/>
            <person name="Issotta F."/>
            <person name="Gallardo Y."/>
            <person name="Ulloa R."/>
            <person name="Giaveno A."/>
            <person name="Degli Esposti M."/>
            <person name="Johnson D.B."/>
            <person name="Quatrini R."/>
        </authorList>
    </citation>
    <scope>NUCLEOTIDE SEQUENCE</scope>
    <source>
        <strain evidence="4">VAN18-1</strain>
    </source>
</reference>
<dbReference type="Gene3D" id="3.30.450.20">
    <property type="entry name" value="PAS domain"/>
    <property type="match status" value="1"/>
</dbReference>
<dbReference type="GO" id="GO:0003824">
    <property type="term" value="F:catalytic activity"/>
    <property type="evidence" value="ECO:0007669"/>
    <property type="project" value="UniProtKB-ARBA"/>
</dbReference>
<dbReference type="Pfam" id="PF13185">
    <property type="entry name" value="GAF_2"/>
    <property type="match status" value="1"/>
</dbReference>
<dbReference type="SMART" id="SM00065">
    <property type="entry name" value="GAF"/>
    <property type="match status" value="1"/>
</dbReference>
<dbReference type="CDD" id="cd00130">
    <property type="entry name" value="PAS"/>
    <property type="match status" value="1"/>
</dbReference>
<dbReference type="RefSeq" id="WP_215873119.1">
    <property type="nucleotide sequence ID" value="NZ_JAAXYO010000152.1"/>
</dbReference>
<dbReference type="NCBIfam" id="TIGR00254">
    <property type="entry name" value="GGDEF"/>
    <property type="match status" value="1"/>
</dbReference>
<dbReference type="Gene3D" id="3.30.70.270">
    <property type="match status" value="1"/>
</dbReference>
<sequence>MSDAFDDSHGDSPGARFWRLLGRSGQADSNIRRQQQLLTWREAIAAILVARRSEGDLMQRFCDSVLHNQVASFAAILLPDADGILQPMALAGSRTILEGVRCSIHVHLPEGQGPLGLAWREERSFYSSRLHNGPSLRAWTDRLQRLGVSSTAVLPLARQQQAWGLLLLLRHSGAAWPGDEQMLLESTVRVLSETLEDVATYDLQATLGAGLRSAFDAVVLTDTQKRILYVNQSFTLMTGYRLEEVRERGLRVLQGAHTSTQELAALDHAVAEESPWEGKLLNYRHDGTEFWNHISIIPVRDGAGVLTHFVGILRDVSREQQLFEQMDYESRHDRLTGLANRRALDDELELAVARAQRNASTLAVCMIDLDHFKPINDLYGHESGDRVLQVISRRLRDSLRRTDYVARLGGDEFVVLIEGYRNLDELELVLVKIEAGVNAPILLANGREVAVRLSMGICRVPEDGVQDPGNLLRYADQALYRAKAIRNERSHYWVFHQDSRLDLGPERRAGLLSKPEGKE</sequence>
<dbReference type="Pfam" id="PF13426">
    <property type="entry name" value="PAS_9"/>
    <property type="match status" value="1"/>
</dbReference>
<dbReference type="InterPro" id="IPR043128">
    <property type="entry name" value="Rev_trsase/Diguanyl_cyclase"/>
</dbReference>
<feature type="domain" description="PAC" evidence="2">
    <location>
        <begin position="274"/>
        <end position="328"/>
    </location>
</feature>
<dbReference type="InterPro" id="IPR029787">
    <property type="entry name" value="Nucleotide_cyclase"/>
</dbReference>
<dbReference type="NCBIfam" id="TIGR00229">
    <property type="entry name" value="sensory_box"/>
    <property type="match status" value="1"/>
</dbReference>
<comment type="caution">
    <text evidence="4">The sequence shown here is derived from an EMBL/GenBank/DDBJ whole genome shotgun (WGS) entry which is preliminary data.</text>
</comment>
<feature type="domain" description="PAS" evidence="1">
    <location>
        <begin position="203"/>
        <end position="245"/>
    </location>
</feature>
<dbReference type="PANTHER" id="PTHR46663">
    <property type="entry name" value="DIGUANYLATE CYCLASE DGCT-RELATED"/>
    <property type="match status" value="1"/>
</dbReference>
<dbReference type="InterPro" id="IPR000700">
    <property type="entry name" value="PAS-assoc_C"/>
</dbReference>
<dbReference type="AlphaFoldDB" id="A0AAE2YR80"/>
<dbReference type="SMART" id="SM00091">
    <property type="entry name" value="PAS"/>
    <property type="match status" value="1"/>
</dbReference>